<organism evidence="1 2">
    <name type="scientific">Ananas comosus</name>
    <name type="common">Pineapple</name>
    <name type="synonym">Ananas ananas</name>
    <dbReference type="NCBI Taxonomy" id="4615"/>
    <lineage>
        <taxon>Eukaryota</taxon>
        <taxon>Viridiplantae</taxon>
        <taxon>Streptophyta</taxon>
        <taxon>Embryophyta</taxon>
        <taxon>Tracheophyta</taxon>
        <taxon>Spermatophyta</taxon>
        <taxon>Magnoliopsida</taxon>
        <taxon>Liliopsida</taxon>
        <taxon>Poales</taxon>
        <taxon>Bromeliaceae</taxon>
        <taxon>Bromelioideae</taxon>
        <taxon>Ananas</taxon>
    </lineage>
</organism>
<dbReference type="EMBL" id="LSRQ01003716">
    <property type="protein sequence ID" value="OAY70903.1"/>
    <property type="molecule type" value="Genomic_DNA"/>
</dbReference>
<dbReference type="Proteomes" id="UP000092600">
    <property type="component" value="Unassembled WGS sequence"/>
</dbReference>
<comment type="caution">
    <text evidence="1">The sequence shown here is derived from an EMBL/GenBank/DDBJ whole genome shotgun (WGS) entry which is preliminary data.</text>
</comment>
<accession>A0A199V1P1</accession>
<gene>
    <name evidence="1" type="ORF">ACMD2_22966</name>
</gene>
<sequence length="195" mass="22199">MAYHHERSDKSEVGVGVDGHGDGSLLQLRVLLAHLRSRRKQRAGFLGPEDEIAEDIGDGEVFTLHSGSLLGEDELQWIWSTVLRAYNGQRRTCRSYIHYLINDCSEKDKHPNPIVITKIEITKGARKKENSLGDARFSEKKIKKTIKKDSKRYKMHIQIRSAQSHSYLDLMLSYSCPTRTTSSPLYSLLSNTLAR</sequence>
<name>A0A199V1P1_ANACO</name>
<dbReference type="AlphaFoldDB" id="A0A199V1P1"/>
<proteinExistence type="predicted"/>
<reference evidence="1 2" key="1">
    <citation type="journal article" date="2016" name="DNA Res.">
        <title>The draft genome of MD-2 pineapple using hybrid error correction of long reads.</title>
        <authorList>
            <person name="Redwan R.M."/>
            <person name="Saidin A."/>
            <person name="Kumar S.V."/>
        </authorList>
    </citation>
    <scope>NUCLEOTIDE SEQUENCE [LARGE SCALE GENOMIC DNA]</scope>
    <source>
        <strain evidence="2">cv. MD2</strain>
        <tissue evidence="1">Leaf</tissue>
    </source>
</reference>
<protein>
    <submittedName>
        <fullName evidence="1">Uncharacterized protein</fullName>
    </submittedName>
</protein>
<evidence type="ECO:0000313" key="1">
    <source>
        <dbReference type="EMBL" id="OAY70903.1"/>
    </source>
</evidence>
<evidence type="ECO:0000313" key="2">
    <source>
        <dbReference type="Proteomes" id="UP000092600"/>
    </source>
</evidence>